<dbReference type="PANTHER" id="PTHR30409">
    <property type="entry name" value="CARBAMATE KINASE"/>
    <property type="match status" value="1"/>
</dbReference>
<reference evidence="7" key="1">
    <citation type="submission" date="2020-05" db="EMBL/GenBank/DDBJ databases">
        <authorList>
            <person name="Chiriac C."/>
            <person name="Salcher M."/>
            <person name="Ghai R."/>
            <person name="Kavagutti S V."/>
        </authorList>
    </citation>
    <scope>NUCLEOTIDE SEQUENCE</scope>
</reference>
<dbReference type="NCBIfam" id="NF009007">
    <property type="entry name" value="PRK12352.1"/>
    <property type="match status" value="1"/>
</dbReference>
<dbReference type="AlphaFoldDB" id="A0A6J6TWR8"/>
<dbReference type="GO" id="GO:0005829">
    <property type="term" value="C:cytosol"/>
    <property type="evidence" value="ECO:0007669"/>
    <property type="project" value="TreeGrafter"/>
</dbReference>
<dbReference type="InterPro" id="IPR036393">
    <property type="entry name" value="AceGlu_kinase-like_sf"/>
</dbReference>
<dbReference type="FunFam" id="3.40.1160.10:FF:000007">
    <property type="entry name" value="Carbamate kinase"/>
    <property type="match status" value="1"/>
</dbReference>
<gene>
    <name evidence="7" type="ORF">UFOPK2786_01317</name>
</gene>
<dbReference type="Gene3D" id="3.40.1160.10">
    <property type="entry name" value="Acetylglutamate kinase-like"/>
    <property type="match status" value="1"/>
</dbReference>
<evidence type="ECO:0000256" key="3">
    <source>
        <dbReference type="ARBA" id="ARBA00022741"/>
    </source>
</evidence>
<evidence type="ECO:0000259" key="6">
    <source>
        <dbReference type="Pfam" id="PF00696"/>
    </source>
</evidence>
<evidence type="ECO:0000256" key="1">
    <source>
        <dbReference type="ARBA" id="ARBA00011066"/>
    </source>
</evidence>
<dbReference type="SUPFAM" id="SSF53633">
    <property type="entry name" value="Carbamate kinase-like"/>
    <property type="match status" value="1"/>
</dbReference>
<dbReference type="InterPro" id="IPR023000">
    <property type="entry name" value="Shikimate_kinase_CS"/>
</dbReference>
<accession>A0A6J6TWR8</accession>
<dbReference type="EMBL" id="CAEZYW010000219">
    <property type="protein sequence ID" value="CAB4751566.1"/>
    <property type="molecule type" value="Genomic_DNA"/>
</dbReference>
<dbReference type="GO" id="GO:0005524">
    <property type="term" value="F:ATP binding"/>
    <property type="evidence" value="ECO:0007669"/>
    <property type="project" value="UniProtKB-KW"/>
</dbReference>
<dbReference type="PRINTS" id="PR01469">
    <property type="entry name" value="CARBMTKINASE"/>
</dbReference>
<dbReference type="InterPro" id="IPR001048">
    <property type="entry name" value="Asp/Glu/Uridylate_kinase"/>
</dbReference>
<proteinExistence type="inferred from homology"/>
<evidence type="ECO:0000256" key="4">
    <source>
        <dbReference type="ARBA" id="ARBA00022777"/>
    </source>
</evidence>
<name>A0A6J6TWR8_9ZZZZ</name>
<dbReference type="GO" id="GO:0019546">
    <property type="term" value="P:L-arginine deiminase pathway"/>
    <property type="evidence" value="ECO:0007669"/>
    <property type="project" value="TreeGrafter"/>
</dbReference>
<dbReference type="CDD" id="cd04235">
    <property type="entry name" value="AAK_CK"/>
    <property type="match status" value="1"/>
</dbReference>
<evidence type="ECO:0000256" key="2">
    <source>
        <dbReference type="ARBA" id="ARBA00022679"/>
    </source>
</evidence>
<feature type="domain" description="Aspartate/glutamate/uridylate kinase" evidence="6">
    <location>
        <begin position="18"/>
        <end position="305"/>
    </location>
</feature>
<dbReference type="GO" id="GO:0008804">
    <property type="term" value="F:carbamate kinase activity"/>
    <property type="evidence" value="ECO:0007669"/>
    <property type="project" value="InterPro"/>
</dbReference>
<keyword evidence="2" id="KW-0808">Transferase</keyword>
<dbReference type="PROSITE" id="PS01128">
    <property type="entry name" value="SHIKIMATE_KINASE"/>
    <property type="match status" value="1"/>
</dbReference>
<keyword evidence="5" id="KW-0067">ATP-binding</keyword>
<protein>
    <submittedName>
        <fullName evidence="7">Unannotated protein</fullName>
    </submittedName>
</protein>
<dbReference type="PIRSF" id="PIRSF000723">
    <property type="entry name" value="Carbamate_kin"/>
    <property type="match status" value="1"/>
</dbReference>
<dbReference type="Pfam" id="PF00696">
    <property type="entry name" value="AA_kinase"/>
    <property type="match status" value="1"/>
</dbReference>
<organism evidence="7">
    <name type="scientific">freshwater metagenome</name>
    <dbReference type="NCBI Taxonomy" id="449393"/>
    <lineage>
        <taxon>unclassified sequences</taxon>
        <taxon>metagenomes</taxon>
        <taxon>ecological metagenomes</taxon>
    </lineage>
</organism>
<evidence type="ECO:0000313" key="7">
    <source>
        <dbReference type="EMBL" id="CAB4751566.1"/>
    </source>
</evidence>
<sequence>MSTHSERHSVATQLSLRTAVVALGGNAITLEGQPGTYDEMLANCQSMVKSIAQMSEAGWRVVITHGNGPQVGNLAVQQDEAELLVPGQPLCALGAMTQGLIGHLIETALLNEMGQADGLIVSVVTHVEVDPGDPAFEHPTKPIGPFYSLEQAQERSARTGQPIIEDAGRGYRIVVASPRPQRVLEREAITTLVDNGFLVIAGGGGGVPVINDQGTIRGVQAVIDKDRAAALLASELKADALVLVTGVDTVLLDFGKPTQRELTVVAADEMRMHALAGQFPAGSMGPKVEAALDFVDAGGDVAVITSANLMSAALDSVSGPGTHIVRSIG</sequence>
<evidence type="ECO:0000256" key="5">
    <source>
        <dbReference type="ARBA" id="ARBA00022840"/>
    </source>
</evidence>
<dbReference type="PANTHER" id="PTHR30409:SF1">
    <property type="entry name" value="CARBAMATE KINASE-RELATED"/>
    <property type="match status" value="1"/>
</dbReference>
<comment type="similarity">
    <text evidence="1">Belongs to the carbamate kinase family.</text>
</comment>
<keyword evidence="4" id="KW-0418">Kinase</keyword>
<keyword evidence="3" id="KW-0547">Nucleotide-binding</keyword>
<dbReference type="InterPro" id="IPR003964">
    <property type="entry name" value="Carb_kinase"/>
</dbReference>